<evidence type="ECO:0000256" key="6">
    <source>
        <dbReference type="PROSITE-ProRule" id="PRU00169"/>
    </source>
</evidence>
<dbReference type="Pfam" id="PF00072">
    <property type="entry name" value="Response_reg"/>
    <property type="match status" value="1"/>
</dbReference>
<dbReference type="SMART" id="SM00862">
    <property type="entry name" value="Trans_reg_C"/>
    <property type="match status" value="1"/>
</dbReference>
<dbReference type="Gene3D" id="6.10.250.690">
    <property type="match status" value="1"/>
</dbReference>
<keyword evidence="1 6" id="KW-0597">Phosphoprotein</keyword>
<reference evidence="10" key="1">
    <citation type="submission" date="2019-03" db="EMBL/GenBank/DDBJ databases">
        <title>Afifella sp. nov., isolated from activated sludge.</title>
        <authorList>
            <person name="Li Q."/>
            <person name="Liu Y."/>
        </authorList>
    </citation>
    <scope>NUCLEOTIDE SEQUENCE</scope>
    <source>
        <strain evidence="10">L72</strain>
    </source>
</reference>
<dbReference type="Gene3D" id="1.10.10.10">
    <property type="entry name" value="Winged helix-like DNA-binding domain superfamily/Winged helix DNA-binding domain"/>
    <property type="match status" value="1"/>
</dbReference>
<dbReference type="PROSITE" id="PS50110">
    <property type="entry name" value="RESPONSE_REGULATORY"/>
    <property type="match status" value="1"/>
</dbReference>
<evidence type="ECO:0000313" key="10">
    <source>
        <dbReference type="EMBL" id="MYZ47687.1"/>
    </source>
</evidence>
<sequence>MRVLVAEDNFMLAEALAAALAQSGYLVDVAPDGLAAEHRMRVMIYDLVILDLQLPELSGFDLLTRRRVDQSRVPILILSAHDGLEERIRGLDLGADDFMGKPFEMAELEARMRALLRRGAATARGLLRSGRLAFDLVDRTAAIDGRPLALPMKELAVLELLLLRAGKVVTKQSLFDRIYDPDEETMLNAIELYVSRLRRKLAPAGLRIRTIRGLGYLLEASPA</sequence>
<dbReference type="SMART" id="SM00448">
    <property type="entry name" value="REC"/>
    <property type="match status" value="1"/>
</dbReference>
<dbReference type="PANTHER" id="PTHR48111:SF1">
    <property type="entry name" value="TWO-COMPONENT RESPONSE REGULATOR ORR33"/>
    <property type="match status" value="1"/>
</dbReference>
<dbReference type="PANTHER" id="PTHR48111">
    <property type="entry name" value="REGULATOR OF RPOS"/>
    <property type="match status" value="1"/>
</dbReference>
<dbReference type="CDD" id="cd00383">
    <property type="entry name" value="trans_reg_C"/>
    <property type="match status" value="1"/>
</dbReference>
<evidence type="ECO:0000256" key="7">
    <source>
        <dbReference type="PROSITE-ProRule" id="PRU01091"/>
    </source>
</evidence>
<evidence type="ECO:0000259" key="9">
    <source>
        <dbReference type="PROSITE" id="PS51755"/>
    </source>
</evidence>
<keyword evidence="11" id="KW-1185">Reference proteome</keyword>
<gene>
    <name evidence="10" type="ORF">E4O86_08170</name>
</gene>
<dbReference type="EMBL" id="SPKJ01000019">
    <property type="protein sequence ID" value="MYZ47687.1"/>
    <property type="molecule type" value="Genomic_DNA"/>
</dbReference>
<dbReference type="GO" id="GO:0000156">
    <property type="term" value="F:phosphorelay response regulator activity"/>
    <property type="evidence" value="ECO:0007669"/>
    <property type="project" value="TreeGrafter"/>
</dbReference>
<evidence type="ECO:0000256" key="2">
    <source>
        <dbReference type="ARBA" id="ARBA00023012"/>
    </source>
</evidence>
<keyword evidence="2" id="KW-0902">Two-component regulatory system</keyword>
<dbReference type="InterPro" id="IPR039420">
    <property type="entry name" value="WalR-like"/>
</dbReference>
<keyword evidence="3" id="KW-0805">Transcription regulation</keyword>
<dbReference type="InterPro" id="IPR011006">
    <property type="entry name" value="CheY-like_superfamily"/>
</dbReference>
<name>A0A964T4B6_9HYPH</name>
<evidence type="ECO:0000256" key="3">
    <source>
        <dbReference type="ARBA" id="ARBA00023015"/>
    </source>
</evidence>
<dbReference type="AlphaFoldDB" id="A0A964T4B6"/>
<organism evidence="10 11">
    <name type="scientific">Propylenella binzhouense</name>
    <dbReference type="NCBI Taxonomy" id="2555902"/>
    <lineage>
        <taxon>Bacteria</taxon>
        <taxon>Pseudomonadati</taxon>
        <taxon>Pseudomonadota</taxon>
        <taxon>Alphaproteobacteria</taxon>
        <taxon>Hyphomicrobiales</taxon>
        <taxon>Propylenellaceae</taxon>
        <taxon>Propylenella</taxon>
    </lineage>
</organism>
<feature type="modified residue" description="4-aspartylphosphate" evidence="6">
    <location>
        <position position="51"/>
    </location>
</feature>
<dbReference type="Pfam" id="PF00486">
    <property type="entry name" value="Trans_reg_C"/>
    <property type="match status" value="1"/>
</dbReference>
<accession>A0A964T4B6</accession>
<keyword evidence="4 7" id="KW-0238">DNA-binding</keyword>
<dbReference type="RefSeq" id="WP_161140036.1">
    <property type="nucleotide sequence ID" value="NZ_SPKJ01000019.1"/>
</dbReference>
<dbReference type="InterPro" id="IPR036388">
    <property type="entry name" value="WH-like_DNA-bd_sf"/>
</dbReference>
<evidence type="ECO:0000259" key="8">
    <source>
        <dbReference type="PROSITE" id="PS50110"/>
    </source>
</evidence>
<dbReference type="Gene3D" id="3.40.50.2300">
    <property type="match status" value="1"/>
</dbReference>
<comment type="caution">
    <text evidence="10">The sequence shown here is derived from an EMBL/GenBank/DDBJ whole genome shotgun (WGS) entry which is preliminary data.</text>
</comment>
<evidence type="ECO:0000256" key="4">
    <source>
        <dbReference type="ARBA" id="ARBA00023125"/>
    </source>
</evidence>
<feature type="domain" description="Response regulatory" evidence="8">
    <location>
        <begin position="2"/>
        <end position="116"/>
    </location>
</feature>
<dbReference type="GO" id="GO:0000976">
    <property type="term" value="F:transcription cis-regulatory region binding"/>
    <property type="evidence" value="ECO:0007669"/>
    <property type="project" value="TreeGrafter"/>
</dbReference>
<dbReference type="PROSITE" id="PS51755">
    <property type="entry name" value="OMPR_PHOB"/>
    <property type="match status" value="1"/>
</dbReference>
<proteinExistence type="predicted"/>
<keyword evidence="5" id="KW-0804">Transcription</keyword>
<evidence type="ECO:0000313" key="11">
    <source>
        <dbReference type="Proteomes" id="UP000773614"/>
    </source>
</evidence>
<dbReference type="GO" id="GO:0006355">
    <property type="term" value="P:regulation of DNA-templated transcription"/>
    <property type="evidence" value="ECO:0007669"/>
    <property type="project" value="InterPro"/>
</dbReference>
<dbReference type="InterPro" id="IPR001789">
    <property type="entry name" value="Sig_transdc_resp-reg_receiver"/>
</dbReference>
<dbReference type="InterPro" id="IPR001867">
    <property type="entry name" value="OmpR/PhoB-type_DNA-bd"/>
</dbReference>
<dbReference type="SUPFAM" id="SSF52172">
    <property type="entry name" value="CheY-like"/>
    <property type="match status" value="1"/>
</dbReference>
<evidence type="ECO:0000256" key="5">
    <source>
        <dbReference type="ARBA" id="ARBA00023163"/>
    </source>
</evidence>
<evidence type="ECO:0000256" key="1">
    <source>
        <dbReference type="ARBA" id="ARBA00022553"/>
    </source>
</evidence>
<dbReference type="GO" id="GO:0032993">
    <property type="term" value="C:protein-DNA complex"/>
    <property type="evidence" value="ECO:0007669"/>
    <property type="project" value="TreeGrafter"/>
</dbReference>
<dbReference type="Proteomes" id="UP000773614">
    <property type="component" value="Unassembled WGS sequence"/>
</dbReference>
<dbReference type="GO" id="GO:0005829">
    <property type="term" value="C:cytosol"/>
    <property type="evidence" value="ECO:0007669"/>
    <property type="project" value="TreeGrafter"/>
</dbReference>
<dbReference type="OrthoDB" id="9802426at2"/>
<feature type="domain" description="OmpR/PhoB-type" evidence="9">
    <location>
        <begin position="124"/>
        <end position="220"/>
    </location>
</feature>
<feature type="DNA-binding region" description="OmpR/PhoB-type" evidence="7">
    <location>
        <begin position="124"/>
        <end position="220"/>
    </location>
</feature>
<protein>
    <submittedName>
        <fullName evidence="10">Response regulator transcription factor</fullName>
    </submittedName>
</protein>